<keyword evidence="5 6" id="KW-0472">Membrane</keyword>
<dbReference type="EMBL" id="JPWJ01000006">
    <property type="protein sequence ID" value="RCK50019.1"/>
    <property type="molecule type" value="Genomic_DNA"/>
</dbReference>
<dbReference type="InterPro" id="IPR042217">
    <property type="entry name" value="T4SS_VirB10/TrbI"/>
</dbReference>
<dbReference type="AlphaFoldDB" id="A0A367X992"/>
<keyword evidence="3 6" id="KW-0812">Transmembrane</keyword>
<evidence type="ECO:0000256" key="2">
    <source>
        <dbReference type="ARBA" id="ARBA00010265"/>
    </source>
</evidence>
<dbReference type="InterPro" id="IPR005498">
    <property type="entry name" value="T4SS_VirB10/TraB/TrbI"/>
</dbReference>
<evidence type="ECO:0000256" key="4">
    <source>
        <dbReference type="ARBA" id="ARBA00022989"/>
    </source>
</evidence>
<evidence type="ECO:0000313" key="7">
    <source>
        <dbReference type="EMBL" id="RCK50019.1"/>
    </source>
</evidence>
<organism evidence="7 8">
    <name type="scientific">Thalassospira xiamenensis</name>
    <dbReference type="NCBI Taxonomy" id="220697"/>
    <lineage>
        <taxon>Bacteria</taxon>
        <taxon>Pseudomonadati</taxon>
        <taxon>Pseudomonadota</taxon>
        <taxon>Alphaproteobacteria</taxon>
        <taxon>Rhodospirillales</taxon>
        <taxon>Thalassospiraceae</taxon>
        <taxon>Thalassospira</taxon>
    </lineage>
</organism>
<sequence length="400" mass="43264">MGETTMTDKPEESFELRGRPDARIVRFRRSIVIGVTALGSGALLGIAMMALQTPSFKNANDNDELYHAGQQARPDQLENLPKDYSEIGQDVPKLGPPLPGDLGRPIVAAQRAQGMDITSGELSLAEQRQAQQAIDARESGVFFSLANAMSSERPNSQASEHRATINGDVASLGPSTDPNTVPDDRQSKLDFMRDYDDGGIYNPHSLETPVSPWQVMAGSIIPASLVTGINSDLPGQIIAQVDANVYDTVTGSTVLIPQGARLIGTYDSVVAFGQSRALVVWHRILMPDGSSIRLDNMPASDASGYAGLEDEVDYHTWQLLKGISLATLLGVGTELTLGSDESDLVRAIRESTQQNVDRAGRQITEKNLNIQPTIKIRPGWPVRVIVQRDLVLKPYGGEPK</sequence>
<comment type="similarity">
    <text evidence="2">Belongs to the TrbI/VirB10 family.</text>
</comment>
<gene>
    <name evidence="7" type="ORF">TH44_12200</name>
</gene>
<evidence type="ECO:0000256" key="3">
    <source>
        <dbReference type="ARBA" id="ARBA00022692"/>
    </source>
</evidence>
<proteinExistence type="inferred from homology"/>
<keyword evidence="4 6" id="KW-1133">Transmembrane helix</keyword>
<comment type="caution">
    <text evidence="7">The sequence shown here is derived from an EMBL/GenBank/DDBJ whole genome shotgun (WGS) entry which is preliminary data.</text>
</comment>
<evidence type="ECO:0000256" key="1">
    <source>
        <dbReference type="ARBA" id="ARBA00004167"/>
    </source>
</evidence>
<accession>A0A367X992</accession>
<protein>
    <submittedName>
        <fullName evidence="7">Conjugal transfer protein TrbI</fullName>
    </submittedName>
</protein>
<evidence type="ECO:0000313" key="8">
    <source>
        <dbReference type="Proteomes" id="UP000252266"/>
    </source>
</evidence>
<dbReference type="CDD" id="cd16429">
    <property type="entry name" value="VirB10"/>
    <property type="match status" value="1"/>
</dbReference>
<evidence type="ECO:0000256" key="6">
    <source>
        <dbReference type="SAM" id="Phobius"/>
    </source>
</evidence>
<dbReference type="GO" id="GO:0016020">
    <property type="term" value="C:membrane"/>
    <property type="evidence" value="ECO:0007669"/>
    <property type="project" value="UniProtKB-SubCell"/>
</dbReference>
<dbReference type="Pfam" id="PF03743">
    <property type="entry name" value="TrbI"/>
    <property type="match status" value="1"/>
</dbReference>
<reference evidence="7 8" key="1">
    <citation type="submission" date="2014-07" db="EMBL/GenBank/DDBJ databases">
        <title>Draft genome sequence of Thalassospira xiamenensis IB13.</title>
        <authorList>
            <person name="Lai Q."/>
            <person name="Shao Z."/>
        </authorList>
    </citation>
    <scope>NUCLEOTIDE SEQUENCE [LARGE SCALE GENOMIC DNA]</scope>
    <source>
        <strain evidence="7 8">IB13</strain>
    </source>
</reference>
<dbReference type="Proteomes" id="UP000252266">
    <property type="component" value="Unassembled WGS sequence"/>
</dbReference>
<evidence type="ECO:0000256" key="5">
    <source>
        <dbReference type="ARBA" id="ARBA00023136"/>
    </source>
</evidence>
<dbReference type="Gene3D" id="2.40.128.260">
    <property type="entry name" value="Type IV secretion system, VirB10/TraB/TrbI"/>
    <property type="match status" value="1"/>
</dbReference>
<comment type="subcellular location">
    <subcellularLocation>
        <location evidence="1">Membrane</location>
        <topology evidence="1">Single-pass membrane protein</topology>
    </subcellularLocation>
</comment>
<feature type="transmembrane region" description="Helical" evidence="6">
    <location>
        <begin position="31"/>
        <end position="51"/>
    </location>
</feature>
<name>A0A367X992_9PROT</name>